<keyword evidence="2" id="KW-1185">Reference proteome</keyword>
<sequence>MPFQQSQYADPGYAARPITPLQITISEGSSSPTVPVSCGTANGKMHLNMFVCPGNPPAVHRDG</sequence>
<name>A0A8R1ILX6_CAEJA</name>
<dbReference type="SUPFAM" id="SSF63763">
    <property type="entry name" value="SAND domain-like"/>
    <property type="match status" value="1"/>
</dbReference>
<dbReference type="AlphaFoldDB" id="A0A8R1ILX6"/>
<accession>A0A8R1ILX6</accession>
<dbReference type="InterPro" id="IPR010919">
    <property type="entry name" value="SAND-like_dom_sf"/>
</dbReference>
<reference evidence="1" key="2">
    <citation type="submission" date="2022-06" db="UniProtKB">
        <authorList>
            <consortium name="EnsemblMetazoa"/>
        </authorList>
    </citation>
    <scope>IDENTIFICATION</scope>
    <source>
        <strain evidence="1">DF5081</strain>
    </source>
</reference>
<dbReference type="Proteomes" id="UP000005237">
    <property type="component" value="Unassembled WGS sequence"/>
</dbReference>
<reference evidence="2" key="1">
    <citation type="submission" date="2010-08" db="EMBL/GenBank/DDBJ databases">
        <authorList>
            <consortium name="Caenorhabditis japonica Sequencing Consortium"/>
            <person name="Wilson R.K."/>
        </authorList>
    </citation>
    <scope>NUCLEOTIDE SEQUENCE [LARGE SCALE GENOMIC DNA]</scope>
    <source>
        <strain evidence="2">DF5081</strain>
    </source>
</reference>
<evidence type="ECO:0000313" key="2">
    <source>
        <dbReference type="Proteomes" id="UP000005237"/>
    </source>
</evidence>
<proteinExistence type="predicted"/>
<dbReference type="EnsemblMetazoa" id="CJA34183.1">
    <property type="protein sequence ID" value="CJA34183.1"/>
    <property type="gene ID" value="WBGene00210030"/>
</dbReference>
<evidence type="ECO:0000313" key="1">
    <source>
        <dbReference type="EnsemblMetazoa" id="CJA34183.1"/>
    </source>
</evidence>
<organism evidence="1 2">
    <name type="scientific">Caenorhabditis japonica</name>
    <dbReference type="NCBI Taxonomy" id="281687"/>
    <lineage>
        <taxon>Eukaryota</taxon>
        <taxon>Metazoa</taxon>
        <taxon>Ecdysozoa</taxon>
        <taxon>Nematoda</taxon>
        <taxon>Chromadorea</taxon>
        <taxon>Rhabditida</taxon>
        <taxon>Rhabditina</taxon>
        <taxon>Rhabditomorpha</taxon>
        <taxon>Rhabditoidea</taxon>
        <taxon>Rhabditidae</taxon>
        <taxon>Peloderinae</taxon>
        <taxon>Caenorhabditis</taxon>
    </lineage>
</organism>
<protein>
    <submittedName>
        <fullName evidence="1">Uncharacterized protein</fullName>
    </submittedName>
</protein>